<dbReference type="AlphaFoldDB" id="A0A1W0WB56"/>
<dbReference type="SUPFAM" id="SSF56112">
    <property type="entry name" value="Protein kinase-like (PK-like)"/>
    <property type="match status" value="1"/>
</dbReference>
<evidence type="ECO:0000256" key="9">
    <source>
        <dbReference type="ARBA" id="ARBA00023136"/>
    </source>
</evidence>
<protein>
    <recommendedName>
        <fullName evidence="3">guanylate cyclase</fullName>
        <ecNumber evidence="3">4.6.1.2</ecNumber>
    </recommendedName>
</protein>
<keyword evidence="4" id="KW-0812">Transmembrane</keyword>
<comment type="subcellular location">
    <subcellularLocation>
        <location evidence="2">Membrane</location>
        <topology evidence="2">Single-pass type I membrane protein</topology>
    </subcellularLocation>
</comment>
<evidence type="ECO:0000256" key="12">
    <source>
        <dbReference type="ARBA" id="ARBA00023239"/>
    </source>
</evidence>
<dbReference type="Proteomes" id="UP000192578">
    <property type="component" value="Unassembled WGS sequence"/>
</dbReference>
<evidence type="ECO:0000313" key="16">
    <source>
        <dbReference type="Proteomes" id="UP000192578"/>
    </source>
</evidence>
<organism evidence="15 16">
    <name type="scientific">Hypsibius exemplaris</name>
    <name type="common">Freshwater tardigrade</name>
    <dbReference type="NCBI Taxonomy" id="2072580"/>
    <lineage>
        <taxon>Eukaryota</taxon>
        <taxon>Metazoa</taxon>
        <taxon>Ecdysozoa</taxon>
        <taxon>Tardigrada</taxon>
        <taxon>Eutardigrada</taxon>
        <taxon>Parachela</taxon>
        <taxon>Hypsibioidea</taxon>
        <taxon>Hypsibiidae</taxon>
        <taxon>Hypsibius</taxon>
    </lineage>
</organism>
<name>A0A1W0WB56_HYPEX</name>
<dbReference type="GO" id="GO:0001653">
    <property type="term" value="F:peptide receptor activity"/>
    <property type="evidence" value="ECO:0007669"/>
    <property type="project" value="TreeGrafter"/>
</dbReference>
<keyword evidence="12" id="KW-0456">Lyase</keyword>
<evidence type="ECO:0000256" key="1">
    <source>
        <dbReference type="ARBA" id="ARBA00001436"/>
    </source>
</evidence>
<dbReference type="InterPro" id="IPR000719">
    <property type="entry name" value="Prot_kinase_dom"/>
</dbReference>
<keyword evidence="6" id="KW-0547">Nucleotide-binding</keyword>
<dbReference type="InterPro" id="IPR001245">
    <property type="entry name" value="Ser-Thr/Tyr_kinase_cat_dom"/>
</dbReference>
<evidence type="ECO:0000256" key="11">
    <source>
        <dbReference type="ARBA" id="ARBA00023180"/>
    </source>
</evidence>
<sequence>MCVMMERNMKGAVYDYNKMGAAFDLALSYAKESVLPAWLNIRKVYRNIGNVCSYKTGIVAHAMYLWQEKGVNCDIYMGPGCGQSAETLNTVAEYLNIPIFGCPSAGLGQSAPSSDYVLFTRISYGYSAITEVLVRFFAYQNYTTPIIFQDNSISFYTQMSTIVQTTLQHKRANSQLTRRIKFVPFVSKTFVDDSVIRELLINASVTSRVFVILADGNTVRNFMITASKLGFTTGDYVFMAIELYQSLVWGSFSYRRDDANDEIAREAFKTLLLLSLDSGVGSDQAIFWDRFTLLAQTEYNFSANANLSKIVDPVVLHAFDAVLLYSTLVTEMAANNESYRNGYDISTKASGHSFISPVTGTVKIDDNGDRALSYLVRSFDYRAGKHYGIIGVPPLSKEMIVFGDIDWPGTNNTGLPPNTPRCGFRGENPICKVPVRRMTKSETSSAVIVPLILAVLIIYGGYNGLQKYLLSGKDPFWWRILKQELIIHVGKNQGSVKSLQSGISSKNGKPTPETEYTEAQGARLTATYGGALVSIHPLPQPYKRVPSALPKEAARIRNLLHPNLQKFVGIAVNENNVCEFLVGEVCRKGSLRTLLETENLDLDLDFQYSLMKNIVSGMTFLHSSPIASHGYLNDWNCHVDNQFILKISSYGLESLRNEQDLRAVAPVSEDRDYGILLWRAPELLRTNMPVAGTQKGDVYSFAILLQQIILRSEPFEKFGRHHQAEQHKSGIDDGMSSEEIILDVRHGLVPPLRPPVPVSACTSKLYELMESCWDENPTLRPTFTKIRSTLKSITGKVGNNVIDHMIQRIELDLDRLFERSRVDVV</sequence>
<dbReference type="EC" id="4.6.1.2" evidence="3"/>
<dbReference type="EMBL" id="MTYJ01000146">
    <property type="protein sequence ID" value="OQV12410.1"/>
    <property type="molecule type" value="Genomic_DNA"/>
</dbReference>
<keyword evidence="10 15" id="KW-0675">Receptor</keyword>
<dbReference type="InterPro" id="IPR011009">
    <property type="entry name" value="Kinase-like_dom_sf"/>
</dbReference>
<gene>
    <name evidence="15" type="ORF">BV898_13361</name>
</gene>
<dbReference type="GO" id="GO:0005886">
    <property type="term" value="C:plasma membrane"/>
    <property type="evidence" value="ECO:0007669"/>
    <property type="project" value="TreeGrafter"/>
</dbReference>
<keyword evidence="9" id="KW-0472">Membrane</keyword>
<dbReference type="Pfam" id="PF07714">
    <property type="entry name" value="PK_Tyr_Ser-Thr"/>
    <property type="match status" value="1"/>
</dbReference>
<keyword evidence="8" id="KW-0342">GTP-binding</keyword>
<dbReference type="GO" id="GO:0005525">
    <property type="term" value="F:GTP binding"/>
    <property type="evidence" value="ECO:0007669"/>
    <property type="project" value="UniProtKB-KW"/>
</dbReference>
<dbReference type="PANTHER" id="PTHR11920:SF335">
    <property type="entry name" value="GUANYLATE CYCLASE"/>
    <property type="match status" value="1"/>
</dbReference>
<evidence type="ECO:0000256" key="2">
    <source>
        <dbReference type="ARBA" id="ARBA00004479"/>
    </source>
</evidence>
<dbReference type="InterPro" id="IPR028082">
    <property type="entry name" value="Peripla_BP_I"/>
</dbReference>
<dbReference type="InterPro" id="IPR001828">
    <property type="entry name" value="ANF_lig-bd_rcpt"/>
</dbReference>
<reference evidence="16" key="1">
    <citation type="submission" date="2017-01" db="EMBL/GenBank/DDBJ databases">
        <title>Comparative genomics of anhydrobiosis in the tardigrade Hypsibius dujardini.</title>
        <authorList>
            <person name="Yoshida Y."/>
            <person name="Koutsovoulos G."/>
            <person name="Laetsch D."/>
            <person name="Stevens L."/>
            <person name="Kumar S."/>
            <person name="Horikawa D."/>
            <person name="Ishino K."/>
            <person name="Komine S."/>
            <person name="Tomita M."/>
            <person name="Blaxter M."/>
            <person name="Arakawa K."/>
        </authorList>
    </citation>
    <scope>NUCLEOTIDE SEQUENCE [LARGE SCALE GENOMIC DNA]</scope>
    <source>
        <strain evidence="16">Z151</strain>
    </source>
</reference>
<feature type="domain" description="Protein kinase" evidence="14">
    <location>
        <begin position="493"/>
        <end position="790"/>
    </location>
</feature>
<evidence type="ECO:0000256" key="10">
    <source>
        <dbReference type="ARBA" id="ARBA00023170"/>
    </source>
</evidence>
<evidence type="ECO:0000313" key="15">
    <source>
        <dbReference type="EMBL" id="OQV12410.1"/>
    </source>
</evidence>
<evidence type="ECO:0000256" key="4">
    <source>
        <dbReference type="ARBA" id="ARBA00022692"/>
    </source>
</evidence>
<dbReference type="GO" id="GO:0007168">
    <property type="term" value="P:receptor guanylyl cyclase signaling pathway"/>
    <property type="evidence" value="ECO:0007669"/>
    <property type="project" value="TreeGrafter"/>
</dbReference>
<evidence type="ECO:0000256" key="3">
    <source>
        <dbReference type="ARBA" id="ARBA00012202"/>
    </source>
</evidence>
<dbReference type="Gene3D" id="1.10.510.10">
    <property type="entry name" value="Transferase(Phosphotransferase) domain 1"/>
    <property type="match status" value="1"/>
</dbReference>
<dbReference type="Pfam" id="PF01094">
    <property type="entry name" value="ANF_receptor"/>
    <property type="match status" value="1"/>
</dbReference>
<comment type="catalytic activity">
    <reaction evidence="1">
        <text>GTP = 3',5'-cyclic GMP + diphosphate</text>
        <dbReference type="Rhea" id="RHEA:13665"/>
        <dbReference type="ChEBI" id="CHEBI:33019"/>
        <dbReference type="ChEBI" id="CHEBI:37565"/>
        <dbReference type="ChEBI" id="CHEBI:57746"/>
        <dbReference type="EC" id="4.6.1.2"/>
    </reaction>
</comment>
<dbReference type="GO" id="GO:0005524">
    <property type="term" value="F:ATP binding"/>
    <property type="evidence" value="ECO:0007669"/>
    <property type="project" value="InterPro"/>
</dbReference>
<dbReference type="PRINTS" id="PR00255">
    <property type="entry name" value="NATPEPTIDER"/>
</dbReference>
<evidence type="ECO:0000256" key="13">
    <source>
        <dbReference type="ARBA" id="ARBA00023293"/>
    </source>
</evidence>
<dbReference type="CDD" id="cd06352">
    <property type="entry name" value="PBP1_NPR_GC-like"/>
    <property type="match status" value="1"/>
</dbReference>
<dbReference type="GO" id="GO:0004016">
    <property type="term" value="F:adenylate cyclase activity"/>
    <property type="evidence" value="ECO:0007669"/>
    <property type="project" value="TreeGrafter"/>
</dbReference>
<evidence type="ECO:0000256" key="5">
    <source>
        <dbReference type="ARBA" id="ARBA00022729"/>
    </source>
</evidence>
<evidence type="ECO:0000259" key="14">
    <source>
        <dbReference type="PROSITE" id="PS50011"/>
    </source>
</evidence>
<evidence type="ECO:0000256" key="8">
    <source>
        <dbReference type="ARBA" id="ARBA00023134"/>
    </source>
</evidence>
<dbReference type="InterPro" id="IPR050401">
    <property type="entry name" value="Cyclic_nucleotide_synthase"/>
</dbReference>
<keyword evidence="16" id="KW-1185">Reference proteome</keyword>
<dbReference type="PROSITE" id="PS50011">
    <property type="entry name" value="PROTEIN_KINASE_DOM"/>
    <property type="match status" value="1"/>
</dbReference>
<keyword evidence="13" id="KW-0141">cGMP biosynthesis</keyword>
<keyword evidence="7" id="KW-1133">Transmembrane helix</keyword>
<dbReference type="GO" id="GO:0004672">
    <property type="term" value="F:protein kinase activity"/>
    <property type="evidence" value="ECO:0007669"/>
    <property type="project" value="InterPro"/>
</dbReference>
<evidence type="ECO:0000256" key="7">
    <source>
        <dbReference type="ARBA" id="ARBA00022989"/>
    </source>
</evidence>
<dbReference type="SUPFAM" id="SSF53822">
    <property type="entry name" value="Periplasmic binding protein-like I"/>
    <property type="match status" value="1"/>
</dbReference>
<comment type="caution">
    <text evidence="15">The sequence shown here is derived from an EMBL/GenBank/DDBJ whole genome shotgun (WGS) entry which is preliminary data.</text>
</comment>
<accession>A0A1W0WB56</accession>
<keyword evidence="5" id="KW-0732">Signal</keyword>
<proteinExistence type="predicted"/>
<dbReference type="GO" id="GO:0004383">
    <property type="term" value="F:guanylate cyclase activity"/>
    <property type="evidence" value="ECO:0007669"/>
    <property type="project" value="UniProtKB-EC"/>
</dbReference>
<keyword evidence="11" id="KW-0325">Glycoprotein</keyword>
<dbReference type="InterPro" id="IPR001170">
    <property type="entry name" value="ANPR/GUC"/>
</dbReference>
<dbReference type="Gene3D" id="3.40.50.2300">
    <property type="match status" value="2"/>
</dbReference>
<dbReference type="PANTHER" id="PTHR11920">
    <property type="entry name" value="GUANYLYL CYCLASE"/>
    <property type="match status" value="1"/>
</dbReference>
<evidence type="ECO:0000256" key="6">
    <source>
        <dbReference type="ARBA" id="ARBA00022741"/>
    </source>
</evidence>
<dbReference type="OrthoDB" id="1890790at2759"/>